<evidence type="ECO:0000313" key="2">
    <source>
        <dbReference type="Proteomes" id="UP000509322"/>
    </source>
</evidence>
<name>A0A7H9C4M2_PARPN</name>
<dbReference type="RefSeq" id="WP_024844616.1">
    <property type="nucleotide sequence ID" value="NZ_CP038205.1"/>
</dbReference>
<accession>A0A7H9C4M2</accession>
<evidence type="ECO:0000313" key="1">
    <source>
        <dbReference type="EMBL" id="QLH16941.1"/>
    </source>
</evidence>
<protein>
    <submittedName>
        <fullName evidence="1">Uncharacterized protein</fullName>
    </submittedName>
</protein>
<geneLocation type="plasmid" evidence="1 2">
    <name>unnamed1</name>
</geneLocation>
<proteinExistence type="predicted"/>
<dbReference type="AlphaFoldDB" id="A0A7H9C4M2"/>
<dbReference type="EMBL" id="CP058691">
    <property type="protein sequence ID" value="QLH16941.1"/>
    <property type="molecule type" value="Genomic_DNA"/>
</dbReference>
<dbReference type="Proteomes" id="UP000509322">
    <property type="component" value="Plasmid unnamed1"/>
</dbReference>
<organism evidence="1 2">
    <name type="scientific">Paracoccus pantotrophus</name>
    <name type="common">Thiosphaera pantotropha</name>
    <dbReference type="NCBI Taxonomy" id="82367"/>
    <lineage>
        <taxon>Bacteria</taxon>
        <taxon>Pseudomonadati</taxon>
        <taxon>Pseudomonadota</taxon>
        <taxon>Alphaproteobacteria</taxon>
        <taxon>Rhodobacterales</taxon>
        <taxon>Paracoccaceae</taxon>
        <taxon>Paracoccus</taxon>
    </lineage>
</organism>
<gene>
    <name evidence="1" type="ORF">HYQ43_22330</name>
</gene>
<sequence>MNHAVERVRDSRLRLGNIFQSCASDINYAQGLVRFVAGLGPQTALARRLAVVVPKAKPMDMGMAALAEGLDRQGWQLQPMPVDTAEPDCWQRVVTGLHQLEPEVVRPASFFVEDAIPFQRAFRDNPVRALVYLIYSPRRPAIARNLAGWARG</sequence>
<keyword evidence="1" id="KW-0614">Plasmid</keyword>
<reference evidence="1 2" key="1">
    <citation type="submission" date="2020-07" db="EMBL/GenBank/DDBJ databases">
        <title>The complete genome of Paracoccus pantotrophus ACCC 10489.</title>
        <authorList>
            <person name="Si Y."/>
        </authorList>
    </citation>
    <scope>NUCLEOTIDE SEQUENCE [LARGE SCALE GENOMIC DNA]</scope>
    <source>
        <strain evidence="1 2">ACCC10489</strain>
        <plasmid evidence="1 2">unnamed1</plasmid>
    </source>
</reference>
<dbReference type="Gene3D" id="3.40.50.2300">
    <property type="match status" value="2"/>
</dbReference>